<dbReference type="Proteomes" id="UP000188937">
    <property type="component" value="Chromosome"/>
</dbReference>
<dbReference type="PIRSF" id="PIRSF006078">
    <property type="entry name" value="GlxK"/>
    <property type="match status" value="1"/>
</dbReference>
<dbReference type="GO" id="GO:0008887">
    <property type="term" value="F:glycerate kinase activity"/>
    <property type="evidence" value="ECO:0007669"/>
    <property type="project" value="UniProtKB-UniRule"/>
</dbReference>
<keyword evidence="3 4" id="KW-0418">Kinase</keyword>
<dbReference type="OrthoDB" id="9774290at2"/>
<dbReference type="NCBIfam" id="TIGR00045">
    <property type="entry name" value="glycerate kinase"/>
    <property type="match status" value="1"/>
</dbReference>
<dbReference type="PANTHER" id="PTHR21599">
    <property type="entry name" value="GLYCERATE KINASE"/>
    <property type="match status" value="1"/>
</dbReference>
<keyword evidence="6" id="KW-1185">Reference proteome</keyword>
<dbReference type="SUPFAM" id="SSF110738">
    <property type="entry name" value="Glycerate kinase I"/>
    <property type="match status" value="1"/>
</dbReference>
<dbReference type="InterPro" id="IPR036129">
    <property type="entry name" value="Glycerate_kinase_sf"/>
</dbReference>
<dbReference type="AlphaFoldDB" id="A0A1U9KGK9"/>
<dbReference type="InterPro" id="IPR018197">
    <property type="entry name" value="Glycerate_kinase_RE-like"/>
</dbReference>
<proteinExistence type="inferred from homology"/>
<evidence type="ECO:0000313" key="6">
    <source>
        <dbReference type="Proteomes" id="UP000188937"/>
    </source>
</evidence>
<evidence type="ECO:0000256" key="4">
    <source>
        <dbReference type="PIRNR" id="PIRNR006078"/>
    </source>
</evidence>
<evidence type="ECO:0000256" key="2">
    <source>
        <dbReference type="ARBA" id="ARBA00022679"/>
    </source>
</evidence>
<keyword evidence="2 4" id="KW-0808">Transferase</keyword>
<dbReference type="PANTHER" id="PTHR21599:SF0">
    <property type="entry name" value="GLYCERATE KINASE"/>
    <property type="match status" value="1"/>
</dbReference>
<dbReference type="KEGG" id="aace:A0U92_08985"/>
<organism evidence="5 6">
    <name type="scientific">Acetobacter aceti</name>
    <dbReference type="NCBI Taxonomy" id="435"/>
    <lineage>
        <taxon>Bacteria</taxon>
        <taxon>Pseudomonadati</taxon>
        <taxon>Pseudomonadota</taxon>
        <taxon>Alphaproteobacteria</taxon>
        <taxon>Acetobacterales</taxon>
        <taxon>Acetobacteraceae</taxon>
        <taxon>Acetobacter</taxon>
        <taxon>Acetobacter subgen. Acetobacter</taxon>
    </lineage>
</organism>
<dbReference type="Gene3D" id="3.90.1510.10">
    <property type="entry name" value="Glycerate kinase, domain 2"/>
    <property type="match status" value="1"/>
</dbReference>
<dbReference type="InterPro" id="IPR018193">
    <property type="entry name" value="Glyc_kinase_flavodox-like_fold"/>
</dbReference>
<comment type="similarity">
    <text evidence="1 4">Belongs to the glycerate kinase type-1 family.</text>
</comment>
<evidence type="ECO:0000313" key="5">
    <source>
        <dbReference type="EMBL" id="AQS84888.1"/>
    </source>
</evidence>
<sequence>MKIAIVCDSFKESLTAVEVGTAIQTGFQEIFSDAEFVMCPAADGGEGTVSTIVSATGGKLVEVSVTGPLGSPADSFYGITGDGRTAVIELAAAAGLEMLTPEQRDPGLTTTRGLGELIRHALDEGCRHFIIGLGGSATNDGAAGMAQALGARLLDGEGRELVAGGLALSRLARIDLSNMEPRLAECVVEVACDVDNPLLGPEGASAVFGPQKGASPSLVKALDAALAVYAHHLKKDMGKDVAERAGAGAAGGAGAGTLAFLNAHLRPGFDIISEVLGLEEILRSVDLVITGEGRIDGQTVRGKTPAGVAQIARRVGKPVIAFGGSLGADAGQVHFAGIEAVFASVARPCTLAEALAEARPNLIRVARNTAAALRLGMALNVTGKGARS</sequence>
<accession>A0A1U9KGK9</accession>
<gene>
    <name evidence="5" type="ORF">A0U92_08985</name>
</gene>
<evidence type="ECO:0000256" key="1">
    <source>
        <dbReference type="ARBA" id="ARBA00006284"/>
    </source>
</evidence>
<dbReference type="Pfam" id="PF02595">
    <property type="entry name" value="Gly_kinase"/>
    <property type="match status" value="1"/>
</dbReference>
<name>A0A1U9KGK9_ACEAC</name>
<reference evidence="5 6" key="1">
    <citation type="submission" date="2016-03" db="EMBL/GenBank/DDBJ databases">
        <title>Acetic acid bacteria sequencing.</title>
        <authorList>
            <person name="Brandt J."/>
            <person name="Jakob F."/>
            <person name="Vogel R.F."/>
        </authorList>
    </citation>
    <scope>NUCLEOTIDE SEQUENCE [LARGE SCALE GENOMIC DNA]</scope>
    <source>
        <strain evidence="5 6">TMW2.1153</strain>
    </source>
</reference>
<dbReference type="Gene3D" id="3.40.50.10350">
    <property type="entry name" value="Glycerate kinase, domain 1"/>
    <property type="match status" value="1"/>
</dbReference>
<evidence type="ECO:0000256" key="3">
    <source>
        <dbReference type="ARBA" id="ARBA00022777"/>
    </source>
</evidence>
<dbReference type="InterPro" id="IPR004381">
    <property type="entry name" value="Glycerate_kinase"/>
</dbReference>
<protein>
    <submittedName>
        <fullName evidence="5">Glycerate kinase</fullName>
    </submittedName>
</protein>
<dbReference type="EMBL" id="CP014692">
    <property type="protein sequence ID" value="AQS84888.1"/>
    <property type="molecule type" value="Genomic_DNA"/>
</dbReference>
<dbReference type="STRING" id="435.A0U92_08985"/>
<dbReference type="GO" id="GO:0031388">
    <property type="term" value="P:organic acid phosphorylation"/>
    <property type="evidence" value="ECO:0007669"/>
    <property type="project" value="UniProtKB-UniRule"/>
</dbReference>
<dbReference type="RefSeq" id="WP_077812933.1">
    <property type="nucleotide sequence ID" value="NZ_CP014692.1"/>
</dbReference>